<protein>
    <recommendedName>
        <fullName evidence="5">DUF4232 domain-containing protein</fullName>
    </recommendedName>
</protein>
<dbReference type="EMBL" id="RKMF01000010">
    <property type="protein sequence ID" value="ROZ62790.1"/>
    <property type="molecule type" value="Genomic_DNA"/>
</dbReference>
<organism evidence="3 4">
    <name type="scientific">Kocuria soli</name>
    <dbReference type="NCBI Taxonomy" id="2485125"/>
    <lineage>
        <taxon>Bacteria</taxon>
        <taxon>Bacillati</taxon>
        <taxon>Actinomycetota</taxon>
        <taxon>Actinomycetes</taxon>
        <taxon>Micrococcales</taxon>
        <taxon>Micrococcaceae</taxon>
        <taxon>Kocuria</taxon>
    </lineage>
</organism>
<comment type="caution">
    <text evidence="3">The sequence shown here is derived from an EMBL/GenBank/DDBJ whole genome shotgun (WGS) entry which is preliminary data.</text>
</comment>
<feature type="region of interest" description="Disordered" evidence="1">
    <location>
        <begin position="129"/>
        <end position="164"/>
    </location>
</feature>
<evidence type="ECO:0000313" key="3">
    <source>
        <dbReference type="EMBL" id="ROZ62790.1"/>
    </source>
</evidence>
<gene>
    <name evidence="3" type="ORF">EDL96_08385</name>
</gene>
<evidence type="ECO:0000256" key="2">
    <source>
        <dbReference type="SAM" id="Phobius"/>
    </source>
</evidence>
<keyword evidence="4" id="KW-1185">Reference proteome</keyword>
<dbReference type="AlphaFoldDB" id="A0A3N3ZWF1"/>
<evidence type="ECO:0008006" key="5">
    <source>
        <dbReference type="Google" id="ProtNLM"/>
    </source>
</evidence>
<evidence type="ECO:0000313" key="4">
    <source>
        <dbReference type="Proteomes" id="UP000270616"/>
    </source>
</evidence>
<name>A0A3N3ZWF1_9MICC</name>
<dbReference type="OrthoDB" id="5189092at2"/>
<feature type="transmembrane region" description="Helical" evidence="2">
    <location>
        <begin position="103"/>
        <end position="124"/>
    </location>
</feature>
<feature type="compositionally biased region" description="Basic and acidic residues" evidence="1">
    <location>
        <begin position="59"/>
        <end position="95"/>
    </location>
</feature>
<dbReference type="Proteomes" id="UP000270616">
    <property type="component" value="Unassembled WGS sequence"/>
</dbReference>
<keyword evidence="2" id="KW-0472">Membrane</keyword>
<keyword evidence="2" id="KW-0812">Transmembrane</keyword>
<feature type="region of interest" description="Disordered" evidence="1">
    <location>
        <begin position="1"/>
        <end position="95"/>
    </location>
</feature>
<dbReference type="RefSeq" id="WP_123825348.1">
    <property type="nucleotide sequence ID" value="NZ_RKMF01000010.1"/>
</dbReference>
<keyword evidence="2" id="KW-1133">Transmembrane helix</keyword>
<accession>A0A3N3ZWF1</accession>
<proteinExistence type="predicted"/>
<reference evidence="3 4" key="1">
    <citation type="submission" date="2018-10" db="EMBL/GenBank/DDBJ databases">
        <title>Kocuria sp. M5W7-7, whole genome shotgun sequence.</title>
        <authorList>
            <person name="Tuo L."/>
        </authorList>
    </citation>
    <scope>NUCLEOTIDE SEQUENCE [LARGE SCALE GENOMIC DNA]</scope>
    <source>
        <strain evidence="3 4">M5W7-7</strain>
    </source>
</reference>
<sequence length="292" mass="31527">MARDDANGSGGNGPWDFDLPDLGASTTPGHHRTGASESDVNSGRERRDQEPAAPRNAHRGKDREGERDEVFDVHQDRYEEPEFDREPREPRRHSPEVYRRRRLVAGVLALLLVVGLGFGLSKLIGGGDAESDPVVAAEPTNSDPFAGYSARPESQASDGASGPAAMACGDDLKVTASTDEKTYSGKDNPVLIMTLENTGKDECMVNAGTARMDFTVNSGQDKVFDSAHCQIDGQDRPITLDAGEKESARFEWDRHRSVPDCATEGSAVQAGTYRLTVTLGEDSSEGVEFTLE</sequence>
<evidence type="ECO:0000256" key="1">
    <source>
        <dbReference type="SAM" id="MobiDB-lite"/>
    </source>
</evidence>